<keyword evidence="2" id="KW-1185">Reference proteome</keyword>
<evidence type="ECO:0000313" key="1">
    <source>
        <dbReference type="EMBL" id="QJD54598.1"/>
    </source>
</evidence>
<gene>
    <name evidence="1" type="ORF">PssvBMR1_gp05</name>
</gene>
<name>A0A6M3T8J7_9CAUD</name>
<sequence length="183" mass="20570">MWQCSISRSMGFSTRPVCTSTATSMSTPLGSTIQMSCRLIKTTSRMIVMTLSARHARHCLTLGSNRQRSAPFTVRSEGIHLWASLRCPIGEQLNQRKGIIMATAHKTETVTIAGKEFKTRYWYMDCAKDLSGTERHRLYYAQFCTPAVLHVVAQNFNKAQWAIMAKAYNEGDLYCRDSEGGNS</sequence>
<dbReference type="EMBL" id="MT104465">
    <property type="protein sequence ID" value="QJD54598.1"/>
    <property type="molecule type" value="Genomic_DNA"/>
</dbReference>
<evidence type="ECO:0000313" key="2">
    <source>
        <dbReference type="Proteomes" id="UP000502407"/>
    </source>
</evidence>
<organism evidence="1 2">
    <name type="scientific">Pseudomonas phage MR1</name>
    <dbReference type="NCBI Taxonomy" id="2711169"/>
    <lineage>
        <taxon>Viruses</taxon>
        <taxon>Duplodnaviria</taxon>
        <taxon>Heunggongvirae</taxon>
        <taxon>Uroviricota</taxon>
        <taxon>Caudoviricetes</taxon>
        <taxon>Autographivirales</taxon>
        <taxon>Autotranscriptaviridae</taxon>
        <taxon>Studiervirinae</taxon>
        <taxon>Hennigervirus</taxon>
        <taxon>Hennigervirus MR1</taxon>
    </lineage>
</organism>
<protein>
    <submittedName>
        <fullName evidence="1">Uncharacterized protein</fullName>
    </submittedName>
</protein>
<reference evidence="1 2" key="1">
    <citation type="journal article" date="2020" name="Microb. Biotechnol.">
        <title>Phage biocontrol to combat Pseudomonas syringae pathogens causing disease in cherry.</title>
        <authorList>
            <person name="Rabiey M."/>
            <person name="Roy S.R."/>
            <person name="Holtappels D."/>
            <person name="Franceschetti L."/>
            <person name="Quilty B.J."/>
            <person name="Creeth R."/>
            <person name="Sundin G.W."/>
            <person name="Wagemans J."/>
            <person name="Lavigne R."/>
            <person name="Jackson R.W."/>
        </authorList>
    </citation>
    <scope>NUCLEOTIDE SEQUENCE [LARGE SCALE GENOMIC DNA]</scope>
</reference>
<proteinExistence type="predicted"/>
<dbReference type="Proteomes" id="UP000502407">
    <property type="component" value="Segment"/>
</dbReference>
<accession>A0A6M3T8J7</accession>